<dbReference type="STRING" id="88036.D8SST8"/>
<keyword evidence="2" id="KW-0472">Membrane</keyword>
<name>D8SST8_SELML</name>
<keyword evidence="4" id="KW-1185">Reference proteome</keyword>
<feature type="transmembrane region" description="Helical" evidence="2">
    <location>
        <begin position="964"/>
        <end position="985"/>
    </location>
</feature>
<keyword evidence="2" id="KW-1133">Transmembrane helix</keyword>
<sequence>MDASSSHHLIDVSAARTCLRALAYMEPEKHQRLDKRPRQKWKMNRSRLKDDLTRANTLTLKTMRFLLVKRVFGGIAGDTGITSLPELLSEFGRDLAEMKRFVEDDWKFSGFFFTETRQPSSCKRQGYVRRLNCKLPSLHHGFFIGICMEKETIRLVFVLSREFGVQGIGFRKKGCIPKIRCAESHPSWKKRRSAGPVSNRDYSSLLRVEKPTSKQDKALALLKSKLLGLMEEGGYGSGLAFVLPSCCVGQMHLVVSDIAPVREQEYFSCDAHYRSWLSTIENCISPEERARSFATAKQALDTATAFLHNPTVCTAPNSALHFCSGELASIQRNLTVNVAVNPQSNMLLDIELKCAALEGEGIESLVTRELPHFHPEVFRMDAFSIHSDGVRRDAPFVIYLPSLLLSRTCATMHGGKYRGNTHGAPRPYASNLAGADLYVHMMEHGRMTGLPDSDTVAYSLDKHRSFPAIEESLLRSRTSAAIAIHSDSCQSVQSGARRDCFSATRDLMELRGARRGLELRGARRGRLGAVGVIAFGLVVWILWSKIYFPTTPVPAFLDPFQHQAHKVPTDAIPAEEITKSRIFWLGFLSMLSSLVASIALAAFCHGVDPARGGVLGVDPARGGVLGDGAAQIGGQEATRIFVDVGDAGVANVLEGDTGGMPEEDAGVANVLEGAAAAMPEGDATNIVVDMPEQDAAAGPTEGNAAAGERDTGAQDECVGEGDVHPGEDLTGIIVTEGDVPTGDKIVETAQGGDSVSMGDTPAEGDAGVMAHEGDPGVAAAVPLAGAGAVLLAATGGNAQAGDAQARGSSGDDMLRSLSPLLALLALSSLNAVAMVEKWNRDLIDYHHLAIVSAFVAAFSGFFCVFGLLTVIAKLPAGRGRGVAILCSSLVLSLASPGFSLAFQHQPPRVWVTAGIYVVASAFPLGLRGVLRLGFPRSFLYFGFSLFSLVSALLWGIFSHWETDYAHLTGAITTACANVAFFIAFFRKK</sequence>
<feature type="transmembrane region" description="Helical" evidence="2">
    <location>
        <begin position="847"/>
        <end position="870"/>
    </location>
</feature>
<feature type="region of interest" description="Disordered" evidence="1">
    <location>
        <begin position="695"/>
        <end position="714"/>
    </location>
</feature>
<dbReference type="InParanoid" id="D8SST8"/>
<keyword evidence="2" id="KW-0812">Transmembrane</keyword>
<accession>D8SST8</accession>
<feature type="transmembrane region" description="Helical" evidence="2">
    <location>
        <begin position="582"/>
        <end position="603"/>
    </location>
</feature>
<feature type="transmembrane region" description="Helical" evidence="2">
    <location>
        <begin position="938"/>
        <end position="958"/>
    </location>
</feature>
<feature type="transmembrane region" description="Helical" evidence="2">
    <location>
        <begin position="908"/>
        <end position="926"/>
    </location>
</feature>
<feature type="compositionally biased region" description="Low complexity" evidence="1">
    <location>
        <begin position="695"/>
        <end position="706"/>
    </location>
</feature>
<proteinExistence type="predicted"/>
<feature type="transmembrane region" description="Helical" evidence="2">
    <location>
        <begin position="882"/>
        <end position="902"/>
    </location>
</feature>
<evidence type="ECO:0000313" key="3">
    <source>
        <dbReference type="EMBL" id="EFJ12634.1"/>
    </source>
</evidence>
<feature type="transmembrane region" description="Helical" evidence="2">
    <location>
        <begin position="527"/>
        <end position="548"/>
    </location>
</feature>
<dbReference type="EMBL" id="GL377638">
    <property type="protein sequence ID" value="EFJ12634.1"/>
    <property type="molecule type" value="Genomic_DNA"/>
</dbReference>
<dbReference type="Proteomes" id="UP000001514">
    <property type="component" value="Unassembled WGS sequence"/>
</dbReference>
<dbReference type="KEGG" id="smo:SELMODRAFT_425350"/>
<evidence type="ECO:0000256" key="2">
    <source>
        <dbReference type="SAM" id="Phobius"/>
    </source>
</evidence>
<reference evidence="3 4" key="1">
    <citation type="journal article" date="2011" name="Science">
        <title>The Selaginella genome identifies genetic changes associated with the evolution of vascular plants.</title>
        <authorList>
            <person name="Banks J.A."/>
            <person name="Nishiyama T."/>
            <person name="Hasebe M."/>
            <person name="Bowman J.L."/>
            <person name="Gribskov M."/>
            <person name="dePamphilis C."/>
            <person name="Albert V.A."/>
            <person name="Aono N."/>
            <person name="Aoyama T."/>
            <person name="Ambrose B.A."/>
            <person name="Ashton N.W."/>
            <person name="Axtell M.J."/>
            <person name="Barker E."/>
            <person name="Barker M.S."/>
            <person name="Bennetzen J.L."/>
            <person name="Bonawitz N.D."/>
            <person name="Chapple C."/>
            <person name="Cheng C."/>
            <person name="Correa L.G."/>
            <person name="Dacre M."/>
            <person name="DeBarry J."/>
            <person name="Dreyer I."/>
            <person name="Elias M."/>
            <person name="Engstrom E.M."/>
            <person name="Estelle M."/>
            <person name="Feng L."/>
            <person name="Finet C."/>
            <person name="Floyd S.K."/>
            <person name="Frommer W.B."/>
            <person name="Fujita T."/>
            <person name="Gramzow L."/>
            <person name="Gutensohn M."/>
            <person name="Harholt J."/>
            <person name="Hattori M."/>
            <person name="Heyl A."/>
            <person name="Hirai T."/>
            <person name="Hiwatashi Y."/>
            <person name="Ishikawa M."/>
            <person name="Iwata M."/>
            <person name="Karol K.G."/>
            <person name="Koehler B."/>
            <person name="Kolukisaoglu U."/>
            <person name="Kubo M."/>
            <person name="Kurata T."/>
            <person name="Lalonde S."/>
            <person name="Li K."/>
            <person name="Li Y."/>
            <person name="Litt A."/>
            <person name="Lyons E."/>
            <person name="Manning G."/>
            <person name="Maruyama T."/>
            <person name="Michael T.P."/>
            <person name="Mikami K."/>
            <person name="Miyazaki S."/>
            <person name="Morinaga S."/>
            <person name="Murata T."/>
            <person name="Mueller-Roeber B."/>
            <person name="Nelson D.R."/>
            <person name="Obara M."/>
            <person name="Oguri Y."/>
            <person name="Olmstead R.G."/>
            <person name="Onodera N."/>
            <person name="Petersen B.L."/>
            <person name="Pils B."/>
            <person name="Prigge M."/>
            <person name="Rensing S.A."/>
            <person name="Riano-Pachon D.M."/>
            <person name="Roberts A.W."/>
            <person name="Sato Y."/>
            <person name="Scheller H.V."/>
            <person name="Schulz B."/>
            <person name="Schulz C."/>
            <person name="Shakirov E.V."/>
            <person name="Shibagaki N."/>
            <person name="Shinohara N."/>
            <person name="Shippen D.E."/>
            <person name="Soerensen I."/>
            <person name="Sotooka R."/>
            <person name="Sugimoto N."/>
            <person name="Sugita M."/>
            <person name="Sumikawa N."/>
            <person name="Tanurdzic M."/>
            <person name="Theissen G."/>
            <person name="Ulvskov P."/>
            <person name="Wakazuki S."/>
            <person name="Weng J.K."/>
            <person name="Willats W.W."/>
            <person name="Wipf D."/>
            <person name="Wolf P.G."/>
            <person name="Yang L."/>
            <person name="Zimmer A.D."/>
            <person name="Zhu Q."/>
            <person name="Mitros T."/>
            <person name="Hellsten U."/>
            <person name="Loque D."/>
            <person name="Otillar R."/>
            <person name="Salamov A."/>
            <person name="Schmutz J."/>
            <person name="Shapiro H."/>
            <person name="Lindquist E."/>
            <person name="Lucas S."/>
            <person name="Rokhsar D."/>
            <person name="Grigoriev I.V."/>
        </authorList>
    </citation>
    <scope>NUCLEOTIDE SEQUENCE [LARGE SCALE GENOMIC DNA]</scope>
</reference>
<dbReference type="Gramene" id="EFJ12634">
    <property type="protein sequence ID" value="EFJ12634"/>
    <property type="gene ID" value="SELMODRAFT_425350"/>
</dbReference>
<evidence type="ECO:0000256" key="1">
    <source>
        <dbReference type="SAM" id="MobiDB-lite"/>
    </source>
</evidence>
<feature type="transmembrane region" description="Helical" evidence="2">
    <location>
        <begin position="816"/>
        <end position="835"/>
    </location>
</feature>
<gene>
    <name evidence="3" type="ORF">SELMODRAFT_425350</name>
</gene>
<dbReference type="HOGENOM" id="CLU_313191_0_0_1"/>
<protein>
    <submittedName>
        <fullName evidence="3">Uncharacterized protein</fullName>
    </submittedName>
</protein>
<dbReference type="AlphaFoldDB" id="D8SST8"/>
<organism evidence="4">
    <name type="scientific">Selaginella moellendorffii</name>
    <name type="common">Spikemoss</name>
    <dbReference type="NCBI Taxonomy" id="88036"/>
    <lineage>
        <taxon>Eukaryota</taxon>
        <taxon>Viridiplantae</taxon>
        <taxon>Streptophyta</taxon>
        <taxon>Embryophyta</taxon>
        <taxon>Tracheophyta</taxon>
        <taxon>Lycopodiopsida</taxon>
        <taxon>Selaginellales</taxon>
        <taxon>Selaginellaceae</taxon>
        <taxon>Selaginella</taxon>
    </lineage>
</organism>
<evidence type="ECO:0000313" key="4">
    <source>
        <dbReference type="Proteomes" id="UP000001514"/>
    </source>
</evidence>